<accession>A0ABU7IJN3</accession>
<keyword evidence="8" id="KW-1185">Reference proteome</keyword>
<feature type="transmembrane region" description="Helical" evidence="5">
    <location>
        <begin position="207"/>
        <end position="224"/>
    </location>
</feature>
<evidence type="ECO:0000259" key="6">
    <source>
        <dbReference type="Pfam" id="PF04932"/>
    </source>
</evidence>
<reference evidence="7 8" key="1">
    <citation type="submission" date="2024-01" db="EMBL/GenBank/DDBJ databases">
        <title>Maribacter spp. originated from different algae showed divergent polysaccharides utilization ability.</title>
        <authorList>
            <person name="Wang H."/>
            <person name="Wu Y."/>
        </authorList>
    </citation>
    <scope>NUCLEOTIDE SEQUENCE [LARGE SCALE GENOMIC DNA]</scope>
    <source>
        <strain evidence="7 8">KPT27_14</strain>
    </source>
</reference>
<feature type="transmembrane region" description="Helical" evidence="5">
    <location>
        <begin position="31"/>
        <end position="48"/>
    </location>
</feature>
<gene>
    <name evidence="7" type="ORF">V1H85_11450</name>
</gene>
<evidence type="ECO:0000256" key="4">
    <source>
        <dbReference type="ARBA" id="ARBA00023136"/>
    </source>
</evidence>
<dbReference type="EMBL" id="JAZDDF010000004">
    <property type="protein sequence ID" value="MEE1973064.1"/>
    <property type="molecule type" value="Genomic_DNA"/>
</dbReference>
<feature type="transmembrane region" description="Helical" evidence="5">
    <location>
        <begin position="175"/>
        <end position="195"/>
    </location>
</feature>
<organism evidence="7 8">
    <name type="scientific">Maribacter flavus</name>
    <dbReference type="NCBI Taxonomy" id="1658664"/>
    <lineage>
        <taxon>Bacteria</taxon>
        <taxon>Pseudomonadati</taxon>
        <taxon>Bacteroidota</taxon>
        <taxon>Flavobacteriia</taxon>
        <taxon>Flavobacteriales</taxon>
        <taxon>Flavobacteriaceae</taxon>
        <taxon>Maribacter</taxon>
    </lineage>
</organism>
<dbReference type="RefSeq" id="WP_272637026.1">
    <property type="nucleotide sequence ID" value="NZ_JAZDDF010000004.1"/>
</dbReference>
<dbReference type="PANTHER" id="PTHR37422">
    <property type="entry name" value="TEICHURONIC ACID BIOSYNTHESIS PROTEIN TUAE"/>
    <property type="match status" value="1"/>
</dbReference>
<dbReference type="Pfam" id="PF04932">
    <property type="entry name" value="Wzy_C"/>
    <property type="match status" value="1"/>
</dbReference>
<evidence type="ECO:0000313" key="8">
    <source>
        <dbReference type="Proteomes" id="UP001343698"/>
    </source>
</evidence>
<dbReference type="GO" id="GO:0016874">
    <property type="term" value="F:ligase activity"/>
    <property type="evidence" value="ECO:0007669"/>
    <property type="project" value="UniProtKB-KW"/>
</dbReference>
<keyword evidence="7" id="KW-0436">Ligase</keyword>
<dbReference type="PANTHER" id="PTHR37422:SF17">
    <property type="entry name" value="O-ANTIGEN LIGASE"/>
    <property type="match status" value="1"/>
</dbReference>
<name>A0ABU7IJN3_9FLAO</name>
<feature type="transmembrane region" description="Helical" evidence="5">
    <location>
        <begin position="107"/>
        <end position="124"/>
    </location>
</feature>
<comment type="subcellular location">
    <subcellularLocation>
        <location evidence="1">Membrane</location>
        <topology evidence="1">Multi-pass membrane protein</topology>
    </subcellularLocation>
</comment>
<dbReference type="InterPro" id="IPR007016">
    <property type="entry name" value="O-antigen_ligase-rel_domated"/>
</dbReference>
<feature type="transmembrane region" description="Helical" evidence="5">
    <location>
        <begin position="329"/>
        <end position="362"/>
    </location>
</feature>
<feature type="transmembrane region" description="Helical" evidence="5">
    <location>
        <begin position="5"/>
        <end position="25"/>
    </location>
</feature>
<sequence>MVLKVVRYSILFLVLLNIPAFLLVYTSPGPAAAASYLTSLLLLFYFYFKKPWQQPIIPLIVFTILYFTISGLNYNGDSVYYLKEFIRFSITVICMTQVMYNSKFSDIYYILLIGGVSIIINGIIFPQTNAIYGLVNGRFGGILLNPNTAGITCMLGMALSYSIKNTWWRMIGQGIFTFAGILTLSRTFIVVWFLINFLAVLKSKKNLIAPVIGSIALILLFTFADNKNFATDRFDALTSFFTEGEIKSKTLGHDTRDQSWSLYYELIYDKPFFGNGFLSFQRPSRGLPGAHNSYLMIIGESGFLPLLLFLGILVYLLKNSIALYRKKPYILFVLLVVMLNLMASHTFFFYYQSVSLLIFVFLEIKKSKLSFKKENKLNPHLQQQT</sequence>
<keyword evidence="2 5" id="KW-0812">Transmembrane</keyword>
<evidence type="ECO:0000313" key="7">
    <source>
        <dbReference type="EMBL" id="MEE1973064.1"/>
    </source>
</evidence>
<feature type="transmembrane region" description="Helical" evidence="5">
    <location>
        <begin position="144"/>
        <end position="163"/>
    </location>
</feature>
<evidence type="ECO:0000256" key="5">
    <source>
        <dbReference type="SAM" id="Phobius"/>
    </source>
</evidence>
<feature type="domain" description="O-antigen ligase-related" evidence="6">
    <location>
        <begin position="176"/>
        <end position="310"/>
    </location>
</feature>
<protein>
    <submittedName>
        <fullName evidence="7">O-antigen ligase family protein</fullName>
    </submittedName>
</protein>
<keyword evidence="4 5" id="KW-0472">Membrane</keyword>
<dbReference type="Proteomes" id="UP001343698">
    <property type="component" value="Unassembled WGS sequence"/>
</dbReference>
<keyword evidence="3 5" id="KW-1133">Transmembrane helix</keyword>
<evidence type="ECO:0000256" key="1">
    <source>
        <dbReference type="ARBA" id="ARBA00004141"/>
    </source>
</evidence>
<comment type="caution">
    <text evidence="7">The sequence shown here is derived from an EMBL/GenBank/DDBJ whole genome shotgun (WGS) entry which is preliminary data.</text>
</comment>
<feature type="transmembrane region" description="Helical" evidence="5">
    <location>
        <begin position="294"/>
        <end position="317"/>
    </location>
</feature>
<feature type="transmembrane region" description="Helical" evidence="5">
    <location>
        <begin position="55"/>
        <end position="74"/>
    </location>
</feature>
<dbReference type="InterPro" id="IPR051533">
    <property type="entry name" value="WaaL-like"/>
</dbReference>
<proteinExistence type="predicted"/>
<evidence type="ECO:0000256" key="2">
    <source>
        <dbReference type="ARBA" id="ARBA00022692"/>
    </source>
</evidence>
<evidence type="ECO:0000256" key="3">
    <source>
        <dbReference type="ARBA" id="ARBA00022989"/>
    </source>
</evidence>